<dbReference type="InterPro" id="IPR031939">
    <property type="entry name" value="Adhesin_E-like"/>
</dbReference>
<evidence type="ECO:0000313" key="5">
    <source>
        <dbReference type="Proteomes" id="UP000012019"/>
    </source>
</evidence>
<accession>M7NW36</accession>
<evidence type="ECO:0000256" key="1">
    <source>
        <dbReference type="SAM" id="MobiDB-lite"/>
    </source>
</evidence>
<keyword evidence="5" id="KW-1185">Reference proteome</keyword>
<feature type="region of interest" description="Disordered" evidence="1">
    <location>
        <begin position="102"/>
        <end position="135"/>
    </location>
</feature>
<evidence type="ECO:0000313" key="4">
    <source>
        <dbReference type="EMBL" id="EMR12988.1"/>
    </source>
</evidence>
<dbReference type="Proteomes" id="UP000012019">
    <property type="component" value="Unassembled WGS sequence"/>
</dbReference>
<proteinExistence type="predicted"/>
<comment type="caution">
    <text evidence="4">The sequence shown here is derived from an EMBL/GenBank/DDBJ whole genome shotgun (WGS) entry which is preliminary data.</text>
</comment>
<gene>
    <name evidence="4" type="ORF">MPL1_07558</name>
</gene>
<dbReference type="EMBL" id="APHR01000037">
    <property type="protein sequence ID" value="EMR12988.1"/>
    <property type="molecule type" value="Genomic_DNA"/>
</dbReference>
<protein>
    <recommendedName>
        <fullName evidence="3">Surface-adhesin protein E-like domain-containing protein</fullName>
    </recommendedName>
</protein>
<dbReference type="PATRIC" id="fig|1286106.3.peg.1517"/>
<name>M7NW36_9GAMM</name>
<evidence type="ECO:0000256" key="2">
    <source>
        <dbReference type="SAM" id="SignalP"/>
    </source>
</evidence>
<feature type="chain" id="PRO_5004082711" description="Surface-adhesin protein E-like domain-containing protein" evidence="2">
    <location>
        <begin position="21"/>
        <end position="135"/>
    </location>
</feature>
<keyword evidence="2" id="KW-0732">Signal</keyword>
<dbReference type="RefSeq" id="WP_009726500.1">
    <property type="nucleotide sequence ID" value="NZ_APHR01000037.1"/>
</dbReference>
<evidence type="ECO:0000259" key="3">
    <source>
        <dbReference type="Pfam" id="PF16747"/>
    </source>
</evidence>
<dbReference type="Pfam" id="PF16747">
    <property type="entry name" value="Adhesin_E"/>
    <property type="match status" value="1"/>
</dbReference>
<organism evidence="4 5">
    <name type="scientific">Methylophaga lonarensis MPL</name>
    <dbReference type="NCBI Taxonomy" id="1286106"/>
    <lineage>
        <taxon>Bacteria</taxon>
        <taxon>Pseudomonadati</taxon>
        <taxon>Pseudomonadota</taxon>
        <taxon>Gammaproteobacteria</taxon>
        <taxon>Thiotrichales</taxon>
        <taxon>Piscirickettsiaceae</taxon>
        <taxon>Methylophaga</taxon>
    </lineage>
</organism>
<reference evidence="4 5" key="1">
    <citation type="journal article" date="2013" name="Genome Announc.">
        <title>Draft Genome Sequence of Methylophaga lonarensis MPLT, a Haloalkaliphilic (Non-Methane-Utilizing) Methylotroph.</title>
        <authorList>
            <person name="Shetty S.A."/>
            <person name="Marathe N.P."/>
            <person name="Munot H."/>
            <person name="Antony C.P."/>
            <person name="Dhotre D.P."/>
            <person name="Murrell J.C."/>
            <person name="Shouche Y.S."/>
        </authorList>
    </citation>
    <scope>NUCLEOTIDE SEQUENCE [LARGE SCALE GENOMIC DNA]</scope>
    <source>
        <strain evidence="4 5">MPL</strain>
    </source>
</reference>
<sequence length="135" mass="15243">MKLVSLASAVVLMTVPQLHAAESERVWSAIGKEGGVSFFADLTTIDRQSGNATMWMLSDFAEAREDRSSGEAFVSQMGFFEFDCQQAKSRILYYSRHTEHQAGGETIFERDLPDNDWRPVPEETQRDAERMLACD</sequence>
<feature type="domain" description="Surface-adhesin protein E-like" evidence="3">
    <location>
        <begin position="27"/>
        <end position="134"/>
    </location>
</feature>
<dbReference type="AlphaFoldDB" id="M7NW36"/>
<feature type="signal peptide" evidence="2">
    <location>
        <begin position="1"/>
        <end position="20"/>
    </location>
</feature>